<protein>
    <recommendedName>
        <fullName evidence="3">Tat (Twin-arginine translocation) pathway signal sequence</fullName>
    </recommendedName>
</protein>
<dbReference type="RefSeq" id="WP_284032940.1">
    <property type="nucleotide sequence ID" value="NZ_CP126154.1"/>
</dbReference>
<accession>A0ABD5WGU4</accession>
<dbReference type="EMBL" id="JBHTAH010000007">
    <property type="protein sequence ID" value="MFC7070029.1"/>
    <property type="molecule type" value="Genomic_DNA"/>
</dbReference>
<sequence length="210" mass="22729">MQVNRRTALRAGAAGLASLSGCVVGSREGPAFDESFENGLDGWRTDAAIGPEVDLDEFDWAIDATTDRAHTGGRSVAVFTEGDHDDGVAWLTRRVDTAALDADRLRVSAWLWSESESFNTLRNAVLRVGPDPPAAEADFPAPETVSAGATPTTTAGLRQSLHRVEGWDRYAFEWRPATLPDEVYLSVGVAVVWEADATHYVDDVRVEAVE</sequence>
<gene>
    <name evidence="1" type="ORF">ACFQL9_10275</name>
</gene>
<name>A0ABD5WGU4_9EURY</name>
<dbReference type="Proteomes" id="UP001596461">
    <property type="component" value="Unassembled WGS sequence"/>
</dbReference>
<evidence type="ECO:0000313" key="2">
    <source>
        <dbReference type="Proteomes" id="UP001596461"/>
    </source>
</evidence>
<dbReference type="Gene3D" id="2.60.120.260">
    <property type="entry name" value="Galactose-binding domain-like"/>
    <property type="match status" value="1"/>
</dbReference>
<dbReference type="GeneID" id="81124839"/>
<dbReference type="PROSITE" id="PS51257">
    <property type="entry name" value="PROKAR_LIPOPROTEIN"/>
    <property type="match status" value="1"/>
</dbReference>
<comment type="caution">
    <text evidence="1">The sequence shown here is derived from an EMBL/GenBank/DDBJ whole genome shotgun (WGS) entry which is preliminary data.</text>
</comment>
<proteinExistence type="predicted"/>
<keyword evidence="2" id="KW-1185">Reference proteome</keyword>
<evidence type="ECO:0008006" key="3">
    <source>
        <dbReference type="Google" id="ProtNLM"/>
    </source>
</evidence>
<evidence type="ECO:0000313" key="1">
    <source>
        <dbReference type="EMBL" id="MFC7070029.1"/>
    </source>
</evidence>
<organism evidence="1 2">
    <name type="scientific">Halobaculum lipolyticum</name>
    <dbReference type="NCBI Taxonomy" id="3032001"/>
    <lineage>
        <taxon>Archaea</taxon>
        <taxon>Methanobacteriati</taxon>
        <taxon>Methanobacteriota</taxon>
        <taxon>Stenosarchaea group</taxon>
        <taxon>Halobacteria</taxon>
        <taxon>Halobacteriales</taxon>
        <taxon>Haloferacaceae</taxon>
        <taxon>Halobaculum</taxon>
    </lineage>
</organism>
<dbReference type="AlphaFoldDB" id="A0ABD5WGU4"/>
<reference evidence="1 2" key="1">
    <citation type="journal article" date="2019" name="Int. J. Syst. Evol. Microbiol.">
        <title>The Global Catalogue of Microorganisms (GCM) 10K type strain sequencing project: providing services to taxonomists for standard genome sequencing and annotation.</title>
        <authorList>
            <consortium name="The Broad Institute Genomics Platform"/>
            <consortium name="The Broad Institute Genome Sequencing Center for Infectious Disease"/>
            <person name="Wu L."/>
            <person name="Ma J."/>
        </authorList>
    </citation>
    <scope>NUCLEOTIDE SEQUENCE [LARGE SCALE GENOMIC DNA]</scope>
    <source>
        <strain evidence="1 2">DT31</strain>
    </source>
</reference>